<dbReference type="RefSeq" id="WP_151094768.1">
    <property type="nucleotide sequence ID" value="NZ_CP071520.1"/>
</dbReference>
<sequence>MSAAQLDQVGAALGAFSSITRLYEIKLEGDSAQEAAPLLVEAFACDEQLQTPGARDVIVLSTSAQLALAPMLGKLATLQVSLFDGSRASFSGHVSEAAMLGSMGGLARYRLRLTPWLWRLGQVRNSRVWQDKSVIEIVESVFQSYAPAARWRWSDDTRPFMDGAAARSYCCQYRESDLDFVSRLLTEEGLAWRFEEQEGGHCLVLFADSSSDSAVPEDASSAAGGGIRFHGARAGEQGDTLQAFSTARSLNTALATVLSYDYKAKQAVAASVPTRMAVGGQHAPLLESYDTPGQYYYADSAQASRYALLRMQSIEARSERCVARSTVRTLRAGTRFSLTQGPLQAAGGDAPAPAYTVLRVCSVGVNNLPAPARQGLAELFGPIPELLQESLGTLNLGPRHIEHFEQVIAQAVASGYANHLEAIPAATPWRPVLAENGLRQHPKPTAFGSQSAIVVGADGNDAASGADEIYCDSLGRVRIRFHWQQETAATCWVRVAQRAAGGGMGSQFLPRIGQEVLVQFLENDIDRPIIVGALYNGQGEGGGAPTPGGAAAAQADTDKLFAPAHDHGVTAQGNLAGGNSPLWHGAGGASAAHRNASAQWGIRSKEFGKAGGMAGYNQLLFDDTDSQGRVQLKSSHAASELSLGHLIHAADNYRGSLRGAGAELRTDAYGAVRAGAGLLVSSYVLNHGAGARDPAGDNAPGMALLKQAAKLGETFSAAAVTHQGVAYAAHLGATAPGSSTLDAKAAPLPAFLTSASGMLSRDSVAAARSDAAGKPVAPADDKLPHSSDAIIAVAAKGGLGTVAGQDMQLSNGETVTLMSGLDTQFAGGGKWRLHTGQAIGLLGGVVKPGEGELGMQLVAASQPIEVQAQSDEIKVQAREEVNVVSANAHIDWAAAKSIRLSTAGGANITIEGGNITIQCPGKITVFAGKKSFLGPTGLGYPLPRLPRSELALRPLKFLLRLADTPGLKGHALAHTPWKITHGAQPDGMDFIDDDKLVAQGKTDASGNIRLSDAEEEKLAAVYASNPDHTWIVYPGHSVRLNVETESPDWTDKEKLFHAMQAADFSAGRYATIFEAAAAPQARYAKEALASLTLKNILPKVKV</sequence>
<dbReference type="NCBIfam" id="TIGR01646">
    <property type="entry name" value="vgr_GE"/>
    <property type="match status" value="1"/>
</dbReference>
<reference evidence="4 5" key="1">
    <citation type="submission" date="2021-03" db="EMBL/GenBank/DDBJ databases">
        <title>Draft genome sequence of Janthinobacterium sp. strain PLB02 isolated from infected primmorphs (Lubomirskia baicalensis).</title>
        <authorList>
            <person name="Chernogor L.I."/>
            <person name="Belikov S.I."/>
            <person name="Petrushin I.S."/>
        </authorList>
    </citation>
    <scope>NUCLEOTIDE SEQUENCE [LARGE SCALE GENOMIC DNA]</scope>
    <source>
        <strain evidence="4 5">PLB02</strain>
    </source>
</reference>
<evidence type="ECO:0000313" key="5">
    <source>
        <dbReference type="Proteomes" id="UP000662821"/>
    </source>
</evidence>
<protein>
    <submittedName>
        <fullName evidence="4">Type VI secretion system tip protein VgrG</fullName>
    </submittedName>
</protein>
<name>A0AAJ4T7Q9_9BURK</name>
<dbReference type="Proteomes" id="UP000662821">
    <property type="component" value="Chromosome"/>
</dbReference>
<dbReference type="Pfam" id="PF05954">
    <property type="entry name" value="Phage_GPD"/>
    <property type="match status" value="1"/>
</dbReference>
<evidence type="ECO:0000259" key="3">
    <source>
        <dbReference type="Pfam" id="PF13296"/>
    </source>
</evidence>
<dbReference type="EMBL" id="CP071520">
    <property type="protein sequence ID" value="QSX98883.1"/>
    <property type="molecule type" value="Genomic_DNA"/>
</dbReference>
<dbReference type="InterPro" id="IPR037026">
    <property type="entry name" value="Vgr_OB-fold_dom_sf"/>
</dbReference>
<dbReference type="Pfam" id="PF13296">
    <property type="entry name" value="T6SS_Vgr"/>
    <property type="match status" value="1"/>
</dbReference>
<proteinExistence type="predicted"/>
<dbReference type="Pfam" id="PF04717">
    <property type="entry name" value="Phage_base_V"/>
    <property type="match status" value="1"/>
</dbReference>
<dbReference type="Gene3D" id="2.40.50.230">
    <property type="entry name" value="Gp5 N-terminal domain"/>
    <property type="match status" value="1"/>
</dbReference>
<accession>A0AAJ4T7Q9</accession>
<feature type="domain" description="Putative type VI secretion system Rhs element associated Vgr" evidence="3">
    <location>
        <begin position="614"/>
        <end position="719"/>
    </location>
</feature>
<dbReference type="SUPFAM" id="SSF69255">
    <property type="entry name" value="gp5 N-terminal domain-like"/>
    <property type="match status" value="1"/>
</dbReference>
<dbReference type="Pfam" id="PF10106">
    <property type="entry name" value="DUF2345"/>
    <property type="match status" value="1"/>
</dbReference>
<dbReference type="SUPFAM" id="SSF69279">
    <property type="entry name" value="Phage tail proteins"/>
    <property type="match status" value="2"/>
</dbReference>
<dbReference type="InterPro" id="IPR006533">
    <property type="entry name" value="T6SS_Vgr_RhsGE"/>
</dbReference>
<dbReference type="Gene3D" id="4.10.220.110">
    <property type="match status" value="1"/>
</dbReference>
<feature type="domain" description="DUF2345" evidence="2">
    <location>
        <begin position="780"/>
        <end position="935"/>
    </location>
</feature>
<dbReference type="Gene3D" id="3.55.50.10">
    <property type="entry name" value="Baseplate protein-like domains"/>
    <property type="match status" value="1"/>
</dbReference>
<dbReference type="InterPro" id="IPR006531">
    <property type="entry name" value="Gp5/Vgr_OB"/>
</dbReference>
<organism evidence="4 5">
    <name type="scientific">Janthinobacterium lividum</name>
    <dbReference type="NCBI Taxonomy" id="29581"/>
    <lineage>
        <taxon>Bacteria</taxon>
        <taxon>Pseudomonadati</taxon>
        <taxon>Pseudomonadota</taxon>
        <taxon>Betaproteobacteria</taxon>
        <taxon>Burkholderiales</taxon>
        <taxon>Oxalobacteraceae</taxon>
        <taxon>Janthinobacterium</taxon>
    </lineage>
</organism>
<evidence type="ECO:0000313" key="4">
    <source>
        <dbReference type="EMBL" id="QSX98883.1"/>
    </source>
</evidence>
<dbReference type="AlphaFoldDB" id="A0AAJ4T7Q9"/>
<evidence type="ECO:0000259" key="2">
    <source>
        <dbReference type="Pfam" id="PF10106"/>
    </source>
</evidence>
<evidence type="ECO:0000259" key="1">
    <source>
        <dbReference type="Pfam" id="PF04717"/>
    </source>
</evidence>
<dbReference type="Gene3D" id="2.30.110.50">
    <property type="match status" value="1"/>
</dbReference>
<dbReference type="InterPro" id="IPR018769">
    <property type="entry name" value="VgrG2_DUF2345"/>
</dbReference>
<gene>
    <name evidence="4" type="ORF">J3P46_13835</name>
</gene>
<feature type="domain" description="Gp5/Type VI secretion system Vgr protein OB-fold" evidence="1">
    <location>
        <begin position="472"/>
        <end position="535"/>
    </location>
</feature>
<dbReference type="InterPro" id="IPR028244">
    <property type="entry name" value="T6SS_Rhs_Vgr_dom"/>
</dbReference>